<name>A0A6N2L965_SALVM</name>
<dbReference type="PROSITE" id="PS50211">
    <property type="entry name" value="DENN"/>
    <property type="match status" value="1"/>
</dbReference>
<dbReference type="InterPro" id="IPR043153">
    <property type="entry name" value="DENN_C"/>
</dbReference>
<dbReference type="Gene3D" id="3.40.50.11500">
    <property type="match status" value="1"/>
</dbReference>
<evidence type="ECO:0000259" key="2">
    <source>
        <dbReference type="PROSITE" id="PS50211"/>
    </source>
</evidence>
<dbReference type="InterPro" id="IPR037516">
    <property type="entry name" value="Tripartite_DENN"/>
</dbReference>
<dbReference type="GO" id="GO:0031410">
    <property type="term" value="C:cytoplasmic vesicle"/>
    <property type="evidence" value="ECO:0007669"/>
    <property type="project" value="TreeGrafter"/>
</dbReference>
<feature type="domain" description="UDENN" evidence="2">
    <location>
        <begin position="1"/>
        <end position="409"/>
    </location>
</feature>
<feature type="compositionally biased region" description="Polar residues" evidence="1">
    <location>
        <begin position="365"/>
        <end position="376"/>
    </location>
</feature>
<evidence type="ECO:0000313" key="3">
    <source>
        <dbReference type="EMBL" id="VFU36581.1"/>
    </source>
</evidence>
<protein>
    <recommendedName>
        <fullName evidence="2">UDENN domain-containing protein</fullName>
    </recommendedName>
</protein>
<reference evidence="3" key="1">
    <citation type="submission" date="2019-03" db="EMBL/GenBank/DDBJ databases">
        <authorList>
            <person name="Mank J."/>
            <person name="Almeida P."/>
        </authorList>
    </citation>
    <scope>NUCLEOTIDE SEQUENCE</scope>
    <source>
        <strain evidence="3">78183</strain>
    </source>
</reference>
<proteinExistence type="predicted"/>
<sequence length="428" mass="47840">MDGSSSGGGNGHRVEAERWLSISEKLLSAPTIAVHSSKYGQQECFGIFLQLRDQCICLVSRSPSFGILRTALEELFALCFSPAGSSKPLWDVILYMVSDVPLPTPGKDLVLFAIENCLLSVEAPPKDGLPHVEPLAQCLDVDNFRKLLTAVLHERRILLHSNKYLSEPCRDNSCLREEIPPTPEPGLSTLRGEILKLLYPNETGIDQMKAGLDAAAYHPSRLNMSLYCGPTSSEKYYFYFYTGFVAASSYKLRATDDPLSSFEYGTILALIGGGGFVECIREDIHSGLTDEQFIAVKELRKTAISCATSRNDVSTIEDSAEIYKRDANNVSDYVQRHLISLCIWEELRFWEGYFEYLMEHPSSKHGSTFSTNCSNKTEVERQEGGRAERREGGREARRGLSREARRRERGKKGAEPRGEKEGERREGG</sequence>
<dbReference type="AlphaFoldDB" id="A0A6N2L965"/>
<dbReference type="PANTHER" id="PTHR12296">
    <property type="entry name" value="DENN DOMAIN-CONTAINING PROTEIN 4"/>
    <property type="match status" value="1"/>
</dbReference>
<organism evidence="3">
    <name type="scientific">Salix viminalis</name>
    <name type="common">Common osier</name>
    <name type="synonym">Basket willow</name>
    <dbReference type="NCBI Taxonomy" id="40686"/>
    <lineage>
        <taxon>Eukaryota</taxon>
        <taxon>Viridiplantae</taxon>
        <taxon>Streptophyta</taxon>
        <taxon>Embryophyta</taxon>
        <taxon>Tracheophyta</taxon>
        <taxon>Spermatophyta</taxon>
        <taxon>Magnoliopsida</taxon>
        <taxon>eudicotyledons</taxon>
        <taxon>Gunneridae</taxon>
        <taxon>Pentapetalae</taxon>
        <taxon>rosids</taxon>
        <taxon>fabids</taxon>
        <taxon>Malpighiales</taxon>
        <taxon>Salicaceae</taxon>
        <taxon>Saliceae</taxon>
        <taxon>Salix</taxon>
    </lineage>
</organism>
<evidence type="ECO:0000256" key="1">
    <source>
        <dbReference type="SAM" id="MobiDB-lite"/>
    </source>
</evidence>
<feature type="compositionally biased region" description="Basic and acidic residues" evidence="1">
    <location>
        <begin position="377"/>
        <end position="428"/>
    </location>
</feature>
<dbReference type="InterPro" id="IPR001194">
    <property type="entry name" value="cDENN_dom"/>
</dbReference>
<dbReference type="EMBL" id="CAADRP010001114">
    <property type="protein sequence ID" value="VFU36581.1"/>
    <property type="molecule type" value="Genomic_DNA"/>
</dbReference>
<dbReference type="InterPro" id="IPR051696">
    <property type="entry name" value="DENN_Domain_GEFs"/>
</dbReference>
<dbReference type="SMART" id="SM00799">
    <property type="entry name" value="DENN"/>
    <property type="match status" value="1"/>
</dbReference>
<dbReference type="Pfam" id="PF02141">
    <property type="entry name" value="DENN"/>
    <property type="match status" value="1"/>
</dbReference>
<dbReference type="PANTHER" id="PTHR12296:SF21">
    <property type="entry name" value="DENN DOMAIN-CONTAINING PROTEIN 3"/>
    <property type="match status" value="1"/>
</dbReference>
<feature type="region of interest" description="Disordered" evidence="1">
    <location>
        <begin position="365"/>
        <end position="428"/>
    </location>
</feature>
<gene>
    <name evidence="3" type="ORF">SVIM_LOCUS185669</name>
</gene>
<accession>A0A6N2L965</accession>
<dbReference type="GO" id="GO:0032483">
    <property type="term" value="P:regulation of Rab protein signal transduction"/>
    <property type="evidence" value="ECO:0007669"/>
    <property type="project" value="TreeGrafter"/>
</dbReference>